<organism evidence="1 2">
    <name type="scientific">Actinoallomurus oryzae</name>
    <dbReference type="NCBI Taxonomy" id="502180"/>
    <lineage>
        <taxon>Bacteria</taxon>
        <taxon>Bacillati</taxon>
        <taxon>Actinomycetota</taxon>
        <taxon>Actinomycetes</taxon>
        <taxon>Streptosporangiales</taxon>
        <taxon>Thermomonosporaceae</taxon>
        <taxon>Actinoallomurus</taxon>
    </lineage>
</organism>
<keyword evidence="2" id="KW-1185">Reference proteome</keyword>
<gene>
    <name evidence="1" type="ORF">GCM10023191_022780</name>
</gene>
<evidence type="ECO:0000313" key="1">
    <source>
        <dbReference type="EMBL" id="GAA4490509.1"/>
    </source>
</evidence>
<reference evidence="2" key="1">
    <citation type="journal article" date="2019" name="Int. J. Syst. Evol. Microbiol.">
        <title>The Global Catalogue of Microorganisms (GCM) 10K type strain sequencing project: providing services to taxonomists for standard genome sequencing and annotation.</title>
        <authorList>
            <consortium name="The Broad Institute Genomics Platform"/>
            <consortium name="The Broad Institute Genome Sequencing Center for Infectious Disease"/>
            <person name="Wu L."/>
            <person name="Ma J."/>
        </authorList>
    </citation>
    <scope>NUCLEOTIDE SEQUENCE [LARGE SCALE GENOMIC DNA]</scope>
    <source>
        <strain evidence="2">JCM 17933</strain>
    </source>
</reference>
<sequence length="81" mass="8496">MTYGAASVAHWLAGVMPRPETIPIAAEAFARALNQPGLRAANLGWGVRGQVRPLASDLLVCDVVVAAVMEHGRGCVTERGD</sequence>
<accession>A0ABP8PS87</accession>
<comment type="caution">
    <text evidence="1">The sequence shown here is derived from an EMBL/GenBank/DDBJ whole genome shotgun (WGS) entry which is preliminary data.</text>
</comment>
<name>A0ABP8PS87_9ACTN</name>
<proteinExistence type="predicted"/>
<evidence type="ECO:0000313" key="2">
    <source>
        <dbReference type="Proteomes" id="UP001500503"/>
    </source>
</evidence>
<dbReference type="EMBL" id="BAABHF010000016">
    <property type="protein sequence ID" value="GAA4490509.1"/>
    <property type="molecule type" value="Genomic_DNA"/>
</dbReference>
<dbReference type="Proteomes" id="UP001500503">
    <property type="component" value="Unassembled WGS sequence"/>
</dbReference>
<protein>
    <submittedName>
        <fullName evidence="1">Uncharacterized protein</fullName>
    </submittedName>
</protein>